<dbReference type="Gene3D" id="3.30.830.10">
    <property type="entry name" value="Metalloenzyme, LuxS/M16 peptidase-like"/>
    <property type="match status" value="4"/>
</dbReference>
<dbReference type="PANTHER" id="PTHR43690">
    <property type="entry name" value="NARDILYSIN"/>
    <property type="match status" value="1"/>
</dbReference>
<evidence type="ECO:0000256" key="7">
    <source>
        <dbReference type="ARBA" id="ARBA00023049"/>
    </source>
</evidence>
<keyword evidence="3" id="KW-0645">Protease</keyword>
<evidence type="ECO:0000256" key="9">
    <source>
        <dbReference type="SAM" id="SignalP"/>
    </source>
</evidence>
<dbReference type="InterPro" id="IPR001431">
    <property type="entry name" value="Pept_M16_Zn_BS"/>
</dbReference>
<comment type="similarity">
    <text evidence="2 8">Belongs to the peptidase M16 family.</text>
</comment>
<comment type="caution">
    <text evidence="12">The sequence shown here is derived from an EMBL/GenBank/DDBJ whole genome shotgun (WGS) entry which is preliminary data.</text>
</comment>
<dbReference type="GO" id="GO:0006508">
    <property type="term" value="P:proteolysis"/>
    <property type="evidence" value="ECO:0007669"/>
    <property type="project" value="UniProtKB-KW"/>
</dbReference>
<feature type="domain" description="Peptidase M16 N-terminal" evidence="10">
    <location>
        <begin position="49"/>
        <end position="161"/>
    </location>
</feature>
<comment type="cofactor">
    <cofactor evidence="1">
        <name>Zn(2+)</name>
        <dbReference type="ChEBI" id="CHEBI:29105"/>
    </cofactor>
</comment>
<keyword evidence="9" id="KW-0732">Signal</keyword>
<organism evidence="12 13">
    <name type="scientific">Vibrio vulnificus</name>
    <dbReference type="NCBI Taxonomy" id="672"/>
    <lineage>
        <taxon>Bacteria</taxon>
        <taxon>Pseudomonadati</taxon>
        <taxon>Pseudomonadota</taxon>
        <taxon>Gammaproteobacteria</taxon>
        <taxon>Vibrionales</taxon>
        <taxon>Vibrionaceae</taxon>
        <taxon>Vibrio</taxon>
    </lineage>
</organism>
<dbReference type="EMBL" id="PDGH01000008">
    <property type="protein sequence ID" value="POB50103.1"/>
    <property type="molecule type" value="Genomic_DNA"/>
</dbReference>
<evidence type="ECO:0000313" key="12">
    <source>
        <dbReference type="EMBL" id="POB50103.1"/>
    </source>
</evidence>
<evidence type="ECO:0000256" key="1">
    <source>
        <dbReference type="ARBA" id="ARBA00001947"/>
    </source>
</evidence>
<feature type="domain" description="Peptidase M16 C-terminal" evidence="11">
    <location>
        <begin position="669"/>
        <end position="847"/>
    </location>
</feature>
<dbReference type="GO" id="GO:0004222">
    <property type="term" value="F:metalloendopeptidase activity"/>
    <property type="evidence" value="ECO:0007669"/>
    <property type="project" value="InterPro"/>
</dbReference>
<evidence type="ECO:0000256" key="3">
    <source>
        <dbReference type="ARBA" id="ARBA00022670"/>
    </source>
</evidence>
<keyword evidence="7" id="KW-0482">Metalloprotease</keyword>
<dbReference type="Proteomes" id="UP000237466">
    <property type="component" value="Unassembled WGS sequence"/>
</dbReference>
<evidence type="ECO:0000256" key="8">
    <source>
        <dbReference type="RuleBase" id="RU004447"/>
    </source>
</evidence>
<accession>A0A2S3R8R8</accession>
<proteinExistence type="inferred from homology"/>
<dbReference type="Pfam" id="PF00675">
    <property type="entry name" value="Peptidase_M16"/>
    <property type="match status" value="1"/>
</dbReference>
<reference evidence="12 13" key="1">
    <citation type="journal article" date="2018" name="Front. Microbiol.">
        <title>Phylogeny of Vibrio vulnificus from the Analysis of the Core-Genome: Implications for Intra-Species Taxonomy.</title>
        <authorList>
            <person name="Roig F.J."/>
            <person name="Gonzalez-Candelas F."/>
            <person name="Sanjuan E."/>
            <person name="Fouz B."/>
            <person name="Feil E.J."/>
            <person name="Llorens C."/>
            <person name="Baker-Austin C."/>
            <person name="Oliver J.D."/>
            <person name="Danin-Poleg Y."/>
            <person name="Gibas C.J."/>
            <person name="Kashi Y."/>
            <person name="Gulig P.A."/>
            <person name="Morrison S.S."/>
            <person name="Amaro C."/>
        </authorList>
    </citation>
    <scope>NUCLEOTIDE SEQUENCE [LARGE SCALE GENOMIC DNA]</scope>
    <source>
        <strain evidence="12 13">CECT4608</strain>
    </source>
</reference>
<evidence type="ECO:0000259" key="10">
    <source>
        <dbReference type="Pfam" id="PF00675"/>
    </source>
</evidence>
<dbReference type="PROSITE" id="PS51257">
    <property type="entry name" value="PROKAR_LIPOPROTEIN"/>
    <property type="match status" value="1"/>
</dbReference>
<keyword evidence="4" id="KW-0479">Metal-binding</keyword>
<keyword evidence="5" id="KW-0378">Hydrolase</keyword>
<evidence type="ECO:0000313" key="13">
    <source>
        <dbReference type="Proteomes" id="UP000237466"/>
    </source>
</evidence>
<keyword evidence="6" id="KW-0862">Zinc</keyword>
<name>A0A2S3R8R8_VIBVL</name>
<dbReference type="PANTHER" id="PTHR43690:SF17">
    <property type="entry name" value="PROTEIN YHJJ"/>
    <property type="match status" value="1"/>
</dbReference>
<dbReference type="Pfam" id="PF05193">
    <property type="entry name" value="Peptidase_M16_C"/>
    <property type="match status" value="2"/>
</dbReference>
<dbReference type="SUPFAM" id="SSF63411">
    <property type="entry name" value="LuxS/MPP-like metallohydrolase"/>
    <property type="match status" value="3"/>
</dbReference>
<evidence type="ECO:0000256" key="2">
    <source>
        <dbReference type="ARBA" id="ARBA00007261"/>
    </source>
</evidence>
<evidence type="ECO:0000256" key="6">
    <source>
        <dbReference type="ARBA" id="ARBA00022833"/>
    </source>
</evidence>
<feature type="domain" description="Peptidase M16 C-terminal" evidence="11">
    <location>
        <begin position="198"/>
        <end position="373"/>
    </location>
</feature>
<dbReference type="RefSeq" id="WP_103199583.1">
    <property type="nucleotide sequence ID" value="NZ_JAPFIK010000002.1"/>
</dbReference>
<dbReference type="InterPro" id="IPR011249">
    <property type="entry name" value="Metalloenz_LuxS/M16"/>
</dbReference>
<sequence length="915" mass="103140">MRNMLFFPVLLLSGCALTPNSTPLQQDANWTVGQLPNGMKYHIYPTDDQEISLRFTVNIGSFQENEQQKGYAHFVEHMAFNGSQHFSGNEVIKLFAQAGGSFGADINAFTAYQQTTYKLELNDASHLQQALTWMRDVSDGIEFDPQEVEKEKGVILGEWRRSRPEDKSFSFNAYYASIDGTVYEKHDPIGDQESIENATAESLKSFYQTWYQPQYSELIITGNVGVEEIAAIIDEKFANWQTTANNTVEKRRDIPVKTEPRVLFSSVMESPSVHFAIDRGFVGMRTQAQQHQMWHDDVSAKLIQQRLYSVLNDAAEPFQYVYANAFANNYSRLIAGGVSFAPSQRHDMHRLFVETLASLRDYGISHQELDSVMSGYRSELTNLESDWQQRKPFHFADSRMIDLDQNNVTQSKQDYQANLTQFIALNSLETANKQLQGLLDQPVPFVMGLGQGDRMATWATTPMKIAEAYQRPGVKPLTLAAKDEGFLQPQQVGQIVDVQDHEGGFKVYSLSNGIEVWFQPDSKAGDRAYINFASLGGKAAIDPSLYPAYELATHTAVRSGLGDFSGTELDSYLRKNDLMLNPILGTTYHGVEMIGAKEKLAITLNALYNLATEINIDPRQLQAVKKEFEQNRSAYLKSGVGQLVLKGNQSSYPDHTRHRLVTADEVSPVTVEQIDAIHQTLFGQNRGFKMVLIADLTPEQVAPLLRQYVASIEMQPAPALDYAVVYKDNLPAYSVVKEGSEKSTLHLVRVLNPHVAAKVGKDMFIEDMLQRISLARVLTQLREEASLDYSPAVYPMMQDQETVSDWFFESQIAPKDVKLMDQHIEQVIAELAENITQEEVDTAAKQLSVDLRAMDSDPRFRNGFYTRYLINHYGIDALLNYEQTAQSVTLEEVKQRAKVTFGPGTKRMTLLLEPK</sequence>
<dbReference type="GO" id="GO:0046872">
    <property type="term" value="F:metal ion binding"/>
    <property type="evidence" value="ECO:0007669"/>
    <property type="project" value="UniProtKB-KW"/>
</dbReference>
<dbReference type="AlphaFoldDB" id="A0A2S3R8R8"/>
<dbReference type="PROSITE" id="PS00143">
    <property type="entry name" value="INSULINASE"/>
    <property type="match status" value="1"/>
</dbReference>
<evidence type="ECO:0000259" key="11">
    <source>
        <dbReference type="Pfam" id="PF05193"/>
    </source>
</evidence>
<feature type="signal peptide" evidence="9">
    <location>
        <begin position="1"/>
        <end position="18"/>
    </location>
</feature>
<protein>
    <submittedName>
        <fullName evidence="12">Peptidase M16</fullName>
    </submittedName>
</protein>
<dbReference type="InterPro" id="IPR011765">
    <property type="entry name" value="Pept_M16_N"/>
</dbReference>
<dbReference type="InterPro" id="IPR007863">
    <property type="entry name" value="Peptidase_M16_C"/>
</dbReference>
<evidence type="ECO:0000256" key="5">
    <source>
        <dbReference type="ARBA" id="ARBA00022801"/>
    </source>
</evidence>
<feature type="chain" id="PRO_5015757772" evidence="9">
    <location>
        <begin position="19"/>
        <end position="915"/>
    </location>
</feature>
<evidence type="ECO:0000256" key="4">
    <source>
        <dbReference type="ARBA" id="ARBA00022723"/>
    </source>
</evidence>
<dbReference type="InterPro" id="IPR050626">
    <property type="entry name" value="Peptidase_M16"/>
</dbReference>
<gene>
    <name evidence="12" type="ORF">CRN52_00575</name>
</gene>